<gene>
    <name evidence="1" type="ORF">TthHB5018_06490</name>
</gene>
<name>A0A7R7TD16_THETH</name>
<evidence type="ECO:0000313" key="1">
    <source>
        <dbReference type="EMBL" id="BCP65715.1"/>
    </source>
</evidence>
<accession>A0A7R7TD16</accession>
<dbReference type="EMBL" id="AP024270">
    <property type="protein sequence ID" value="BCP65715.1"/>
    <property type="molecule type" value="Genomic_DNA"/>
</dbReference>
<sequence length="103" mass="11079">MEAKPKARKVWIEAHPLAPDGAEVVVLAEGEGPAWALEGLRKAGVRGVRPLGGGRLAFLLEDRRKAGLVVMALAIAALREGLEVEAGLLAREETRVRLPEERP</sequence>
<dbReference type="Proteomes" id="UP000596099">
    <property type="component" value="Chromosome"/>
</dbReference>
<organism evidence="1 2">
    <name type="scientific">Thermus thermophilus</name>
    <dbReference type="NCBI Taxonomy" id="274"/>
    <lineage>
        <taxon>Bacteria</taxon>
        <taxon>Thermotogati</taxon>
        <taxon>Deinococcota</taxon>
        <taxon>Deinococci</taxon>
        <taxon>Thermales</taxon>
        <taxon>Thermaceae</taxon>
        <taxon>Thermus</taxon>
    </lineage>
</organism>
<proteinExistence type="predicted"/>
<reference evidence="2" key="1">
    <citation type="submission" date="2021-01" db="EMBL/GenBank/DDBJ databases">
        <title>Complete Genome Sequence of Thermus thermophilus Strain HB5018, Isolated from Mine Onsen Hot Spring.</title>
        <authorList>
            <person name="Miyazaki K."/>
            <person name="Moriya T."/>
            <person name="Nemoto N."/>
            <person name="Oshima T."/>
            <person name="Yura K."/>
            <person name="Bessho Y."/>
        </authorList>
    </citation>
    <scope>NUCLEOTIDE SEQUENCE [LARGE SCALE GENOMIC DNA]</scope>
    <source>
        <strain evidence="2">HB5018</strain>
    </source>
</reference>
<dbReference type="RefSeq" id="WP_201351234.1">
    <property type="nucleotide sequence ID" value="NZ_AP024270.1"/>
</dbReference>
<dbReference type="AlphaFoldDB" id="A0A7R7TD16"/>
<protein>
    <submittedName>
        <fullName evidence="1">Uncharacterized protein</fullName>
    </submittedName>
</protein>
<evidence type="ECO:0000313" key="2">
    <source>
        <dbReference type="Proteomes" id="UP000596099"/>
    </source>
</evidence>